<dbReference type="PANTHER" id="PTHR32089">
    <property type="entry name" value="METHYL-ACCEPTING CHEMOTAXIS PROTEIN MCPB"/>
    <property type="match status" value="1"/>
</dbReference>
<dbReference type="PROSITE" id="PS50885">
    <property type="entry name" value="HAMP"/>
    <property type="match status" value="2"/>
</dbReference>
<dbReference type="GO" id="GO:0005886">
    <property type="term" value="C:plasma membrane"/>
    <property type="evidence" value="ECO:0007669"/>
    <property type="project" value="UniProtKB-SubCell"/>
</dbReference>
<comment type="caution">
    <text evidence="11">The sequence shown here is derived from an EMBL/GenBank/DDBJ whole genome shotgun (WGS) entry which is preliminary data.</text>
</comment>
<protein>
    <recommendedName>
        <fullName evidence="13">Chemotaxis protein</fullName>
    </recommendedName>
</protein>
<keyword evidence="2" id="KW-0997">Cell inner membrane</keyword>
<keyword evidence="12" id="KW-1185">Reference proteome</keyword>
<keyword evidence="6" id="KW-1133">Transmembrane helix</keyword>
<dbReference type="EMBL" id="PXOH01000006">
    <property type="protein sequence ID" value="PSF37948.1"/>
    <property type="molecule type" value="Genomic_DNA"/>
</dbReference>
<feature type="transmembrane region" description="Helical" evidence="6">
    <location>
        <begin position="54"/>
        <end position="74"/>
    </location>
</feature>
<dbReference type="PROSITE" id="PS50111">
    <property type="entry name" value="CHEMOTAXIS_TRANSDUC_2"/>
    <property type="match status" value="1"/>
</dbReference>
<keyword evidence="6" id="KW-0472">Membrane</keyword>
<dbReference type="InterPro" id="IPR016132">
    <property type="entry name" value="Phyto_chromo_attachment"/>
</dbReference>
<evidence type="ECO:0000256" key="6">
    <source>
        <dbReference type="SAM" id="Phobius"/>
    </source>
</evidence>
<dbReference type="PANTHER" id="PTHR32089:SF114">
    <property type="entry name" value="METHYL-ACCEPTING CHEMOTAXIS PROTEIN MCPB"/>
    <property type="match status" value="1"/>
</dbReference>
<dbReference type="InterPro" id="IPR029016">
    <property type="entry name" value="GAF-like_dom_sf"/>
</dbReference>
<dbReference type="PROSITE" id="PS50192">
    <property type="entry name" value="T_SNARE"/>
    <property type="match status" value="1"/>
</dbReference>
<dbReference type="SMART" id="SM00065">
    <property type="entry name" value="GAF"/>
    <property type="match status" value="1"/>
</dbReference>
<evidence type="ECO:0000256" key="1">
    <source>
        <dbReference type="ARBA" id="ARBA00004429"/>
    </source>
</evidence>
<accession>A0A2T1LZW5</accession>
<reference evidence="11 12" key="1">
    <citation type="submission" date="2018-03" db="EMBL/GenBank/DDBJ databases">
        <title>The ancient ancestry and fast evolution of plastids.</title>
        <authorList>
            <person name="Moore K.R."/>
            <person name="Magnabosco C."/>
            <person name="Momper L."/>
            <person name="Gold D.A."/>
            <person name="Bosak T."/>
            <person name="Fournier G.P."/>
        </authorList>
    </citation>
    <scope>NUCLEOTIDE SEQUENCE [LARGE SCALE GENOMIC DNA]</scope>
    <source>
        <strain evidence="11 12">CCALA 016</strain>
    </source>
</reference>
<dbReference type="Pfam" id="PF00672">
    <property type="entry name" value="HAMP"/>
    <property type="match status" value="1"/>
</dbReference>
<evidence type="ECO:0000313" key="12">
    <source>
        <dbReference type="Proteomes" id="UP000239001"/>
    </source>
</evidence>
<dbReference type="SUPFAM" id="SSF58104">
    <property type="entry name" value="Methyl-accepting chemotaxis protein (MCP) signaling domain"/>
    <property type="match status" value="1"/>
</dbReference>
<dbReference type="RefSeq" id="WP_106456388.1">
    <property type="nucleotide sequence ID" value="NZ_PXOH01000006.1"/>
</dbReference>
<evidence type="ECO:0000259" key="9">
    <source>
        <dbReference type="PROSITE" id="PS50192"/>
    </source>
</evidence>
<dbReference type="Pfam" id="PF01590">
    <property type="entry name" value="GAF"/>
    <property type="match status" value="1"/>
</dbReference>
<keyword evidence="3 5" id="KW-0807">Transducer</keyword>
<feature type="domain" description="Phytochrome chromophore attachment site" evidence="7">
    <location>
        <begin position="206"/>
        <end position="342"/>
    </location>
</feature>
<dbReference type="SUPFAM" id="SSF55781">
    <property type="entry name" value="GAF domain-like"/>
    <property type="match status" value="1"/>
</dbReference>
<proteinExistence type="inferred from homology"/>
<dbReference type="SMART" id="SM00283">
    <property type="entry name" value="MA"/>
    <property type="match status" value="1"/>
</dbReference>
<name>A0A2T1LZW5_9CHRO</name>
<evidence type="ECO:0000259" key="8">
    <source>
        <dbReference type="PROSITE" id="PS50111"/>
    </source>
</evidence>
<dbReference type="Gene3D" id="3.30.450.40">
    <property type="match status" value="1"/>
</dbReference>
<evidence type="ECO:0000256" key="4">
    <source>
        <dbReference type="ARBA" id="ARBA00029447"/>
    </source>
</evidence>
<feature type="transmembrane region" description="Helical" evidence="6">
    <location>
        <begin position="107"/>
        <end position="130"/>
    </location>
</feature>
<feature type="domain" description="HAMP" evidence="10">
    <location>
        <begin position="131"/>
        <end position="183"/>
    </location>
</feature>
<evidence type="ECO:0000256" key="5">
    <source>
        <dbReference type="PROSITE-ProRule" id="PRU00284"/>
    </source>
</evidence>
<dbReference type="Pfam" id="PF00015">
    <property type="entry name" value="MCPsignal"/>
    <property type="match status" value="1"/>
</dbReference>
<evidence type="ECO:0000313" key="11">
    <source>
        <dbReference type="EMBL" id="PSF37948.1"/>
    </source>
</evidence>
<comment type="subcellular location">
    <subcellularLocation>
        <location evidence="1">Cell inner membrane</location>
        <topology evidence="1">Multi-pass membrane protein</topology>
    </subcellularLocation>
</comment>
<dbReference type="OrthoDB" id="419276at2"/>
<keyword evidence="6" id="KW-0812">Transmembrane</keyword>
<dbReference type="GO" id="GO:0007165">
    <property type="term" value="P:signal transduction"/>
    <property type="evidence" value="ECO:0007669"/>
    <property type="project" value="UniProtKB-KW"/>
</dbReference>
<evidence type="ECO:0000259" key="10">
    <source>
        <dbReference type="PROSITE" id="PS50885"/>
    </source>
</evidence>
<organism evidence="11 12">
    <name type="scientific">Aphanothece hegewaldii CCALA 016</name>
    <dbReference type="NCBI Taxonomy" id="2107694"/>
    <lineage>
        <taxon>Bacteria</taxon>
        <taxon>Bacillati</taxon>
        <taxon>Cyanobacteriota</taxon>
        <taxon>Cyanophyceae</taxon>
        <taxon>Oscillatoriophycideae</taxon>
        <taxon>Chroococcales</taxon>
        <taxon>Aphanothecaceae</taxon>
        <taxon>Aphanothece</taxon>
    </lineage>
</organism>
<dbReference type="CDD" id="cd11386">
    <property type="entry name" value="MCP_signal"/>
    <property type="match status" value="1"/>
</dbReference>
<dbReference type="InterPro" id="IPR000727">
    <property type="entry name" value="T_SNARE_dom"/>
</dbReference>
<dbReference type="SMART" id="SM00304">
    <property type="entry name" value="HAMP"/>
    <property type="match status" value="2"/>
</dbReference>
<evidence type="ECO:0000256" key="2">
    <source>
        <dbReference type="ARBA" id="ARBA00022519"/>
    </source>
</evidence>
<feature type="domain" description="HAMP" evidence="10">
    <location>
        <begin position="367"/>
        <end position="418"/>
    </location>
</feature>
<evidence type="ECO:0008006" key="13">
    <source>
        <dbReference type="Google" id="ProtNLM"/>
    </source>
</evidence>
<dbReference type="AlphaFoldDB" id="A0A2T1LZW5"/>
<dbReference type="Proteomes" id="UP000239001">
    <property type="component" value="Unassembled WGS sequence"/>
</dbReference>
<reference evidence="11 12" key="2">
    <citation type="submission" date="2018-03" db="EMBL/GenBank/DDBJ databases">
        <authorList>
            <person name="Keele B.F."/>
        </authorList>
    </citation>
    <scope>NUCLEOTIDE SEQUENCE [LARGE SCALE GENOMIC DNA]</scope>
    <source>
        <strain evidence="11 12">CCALA 016</strain>
    </source>
</reference>
<dbReference type="Gene3D" id="6.10.340.10">
    <property type="match status" value="1"/>
</dbReference>
<dbReference type="InterPro" id="IPR003660">
    <property type="entry name" value="HAMP_dom"/>
</dbReference>
<dbReference type="InterPro" id="IPR003018">
    <property type="entry name" value="GAF"/>
</dbReference>
<feature type="domain" description="T-SNARE coiled-coil homology" evidence="9">
    <location>
        <begin position="610"/>
        <end position="672"/>
    </location>
</feature>
<evidence type="ECO:0000256" key="3">
    <source>
        <dbReference type="ARBA" id="ARBA00023224"/>
    </source>
</evidence>
<dbReference type="SUPFAM" id="SSF158472">
    <property type="entry name" value="HAMP domain-like"/>
    <property type="match status" value="1"/>
</dbReference>
<feature type="domain" description="Methyl-accepting transducer" evidence="8">
    <location>
        <begin position="423"/>
        <end position="659"/>
    </location>
</feature>
<gene>
    <name evidence="11" type="ORF">C7H19_08215</name>
</gene>
<dbReference type="PROSITE" id="PS50046">
    <property type="entry name" value="PHYTOCHROME_2"/>
    <property type="match status" value="1"/>
</dbReference>
<evidence type="ECO:0000259" key="7">
    <source>
        <dbReference type="PROSITE" id="PS50046"/>
    </source>
</evidence>
<sequence length="697" mass="76428">MNANRKNNQTLLVENQKIEFVPRDKTQSTTPIVNQTESVNSLPWWSKLSIRTKAILLAIAIGTLPVLTIGGLSYNLSSNAMDEIITSAKPKQVEPLQNRANILKNQLLWLFLLGTGVSSGLLIAIALYLAKRLTNPLQQASETCQQLSDGNLEARLNLMGEDELAILGSNINQMAERIQKLVQDQKGEIHLNQTFGKFARIKTIDEQTKLLTSLLAEIREALNVDRVVVYRFNPDWSGYVAAEALRSPWQSALSERIGDACIPSDLITAYRRGRVKATNNVYQSGFHPEHIELMKRLDIQANLVTPIIQSGNLFGILVAHHCANVHEWQSHEIDFLTNQANQLGIAMTGSLLEQVQISAENDRQENENRQKELLALLSNIEGAAQGDLTVRADITAGEIGIVADFFNAIVENLREIVQQVKSSAEKVNYSIGEKQQAIGELASEASKQAEVIQQSVLFGEQMTISSRKIANKARKASQVAKIASDTAQKSGTMIEKTVANNQQLRSTVAETAKKMKRLGESSQQISKVVSLINQIALKTNLLAVNASIEAARAGEEGRGFAIVAEEVGQLAAQSTSATKEVEQIVDAILLETNEVIKAMEVGTTQVVEESRLVEETKQSLEKILGIAQQIDVLFYAISQETESQNETAQKITQLMHDIAQISQETATSSQEMSNSLEATVAIAQDLQASVSQFKVSG</sequence>
<dbReference type="InterPro" id="IPR004089">
    <property type="entry name" value="MCPsignal_dom"/>
</dbReference>
<dbReference type="CDD" id="cd06225">
    <property type="entry name" value="HAMP"/>
    <property type="match status" value="1"/>
</dbReference>
<comment type="similarity">
    <text evidence="4">Belongs to the methyl-accepting chemotaxis (MCP) protein family.</text>
</comment>
<dbReference type="Gene3D" id="1.10.287.950">
    <property type="entry name" value="Methyl-accepting chemotaxis protein"/>
    <property type="match status" value="1"/>
</dbReference>
<keyword evidence="2" id="KW-1003">Cell membrane</keyword>